<evidence type="ECO:0000259" key="1">
    <source>
        <dbReference type="PROSITE" id="PS51725"/>
    </source>
</evidence>
<evidence type="ECO:0000313" key="2">
    <source>
        <dbReference type="EMBL" id="VIO75641.1"/>
    </source>
</evidence>
<feature type="domain" description="ABM" evidence="1">
    <location>
        <begin position="10"/>
        <end position="100"/>
    </location>
</feature>
<accession>A0A508TN32</accession>
<protein>
    <recommendedName>
        <fullName evidence="1">ABM domain-containing protein</fullName>
    </recommendedName>
</protein>
<evidence type="ECO:0000313" key="3">
    <source>
        <dbReference type="Proteomes" id="UP000328092"/>
    </source>
</evidence>
<name>A0A508TN32_9BRAD</name>
<dbReference type="PROSITE" id="PS51725">
    <property type="entry name" value="ABM"/>
    <property type="match status" value="1"/>
</dbReference>
<organism evidence="2 3">
    <name type="scientific">Bradyrhizobium ivorense</name>
    <dbReference type="NCBI Taxonomy" id="2511166"/>
    <lineage>
        <taxon>Bacteria</taxon>
        <taxon>Pseudomonadati</taxon>
        <taxon>Pseudomonadota</taxon>
        <taxon>Alphaproteobacteria</taxon>
        <taxon>Hyphomicrobiales</taxon>
        <taxon>Nitrobacteraceae</taxon>
        <taxon>Bradyrhizobium</taxon>
    </lineage>
</organism>
<keyword evidence="3" id="KW-1185">Reference proteome</keyword>
<dbReference type="InterPro" id="IPR011008">
    <property type="entry name" value="Dimeric_a/b-barrel"/>
</dbReference>
<comment type="caution">
    <text evidence="2">The sequence shown here is derived from an EMBL/GenBank/DDBJ whole genome shotgun (WGS) entry which is preliminary data.</text>
</comment>
<dbReference type="EMBL" id="CAADFC020000024">
    <property type="protein sequence ID" value="VIO75641.1"/>
    <property type="molecule type" value="Genomic_DNA"/>
</dbReference>
<reference evidence="2" key="1">
    <citation type="submission" date="2019-02" db="EMBL/GenBank/DDBJ databases">
        <authorList>
            <person name="Pothier F.J."/>
        </authorList>
    </citation>
    <scope>NUCLEOTIDE SEQUENCE</scope>
    <source>
        <strain evidence="2">CI-1B</strain>
    </source>
</reference>
<dbReference type="Proteomes" id="UP000328092">
    <property type="component" value="Unassembled WGS sequence"/>
</dbReference>
<dbReference type="Gene3D" id="3.30.70.100">
    <property type="match status" value="1"/>
</dbReference>
<dbReference type="AlphaFoldDB" id="A0A508TN32"/>
<gene>
    <name evidence="2" type="ORF">CI1B_60200</name>
</gene>
<proteinExistence type="predicted"/>
<sequence length="112" mass="13159">MEIGTIAMAVTYLIKFNVIPDQRARFLGLLEGVLDAMRSEPMFHEAILHRDPASDCRFMLYETWEDHDDVLNVQLHRPYRRAWHAALPKLLADDRDITVWQALRADRAQRKD</sequence>
<dbReference type="Pfam" id="PF03992">
    <property type="entry name" value="ABM"/>
    <property type="match status" value="1"/>
</dbReference>
<dbReference type="SUPFAM" id="SSF54909">
    <property type="entry name" value="Dimeric alpha+beta barrel"/>
    <property type="match status" value="1"/>
</dbReference>
<dbReference type="InterPro" id="IPR007138">
    <property type="entry name" value="ABM_dom"/>
</dbReference>